<dbReference type="InterPro" id="IPR036086">
    <property type="entry name" value="ParB/Sulfiredoxin_sf"/>
</dbReference>
<keyword evidence="1" id="KW-0159">Chromosome partition</keyword>
<dbReference type="Pfam" id="PF17762">
    <property type="entry name" value="HTH_ParB"/>
    <property type="match status" value="1"/>
</dbReference>
<comment type="caution">
    <text evidence="3">The sequence shown here is derived from an EMBL/GenBank/DDBJ whole genome shotgun (WGS) entry which is preliminary data.</text>
</comment>
<dbReference type="PANTHER" id="PTHR33375">
    <property type="entry name" value="CHROMOSOME-PARTITIONING PROTEIN PARB-RELATED"/>
    <property type="match status" value="1"/>
</dbReference>
<feature type="domain" description="ParB-like N-terminal" evidence="2">
    <location>
        <begin position="15"/>
        <end position="101"/>
    </location>
</feature>
<dbReference type="Pfam" id="PF02195">
    <property type="entry name" value="ParB_N"/>
    <property type="match status" value="1"/>
</dbReference>
<dbReference type="SUPFAM" id="SSF110849">
    <property type="entry name" value="ParB/Sulfiredoxin"/>
    <property type="match status" value="1"/>
</dbReference>
<reference evidence="3" key="1">
    <citation type="submission" date="2019-08" db="EMBL/GenBank/DDBJ databases">
        <authorList>
            <person name="Kucharzyk K."/>
            <person name="Murdoch R.W."/>
            <person name="Higgins S."/>
            <person name="Loffler F."/>
        </authorList>
    </citation>
    <scope>NUCLEOTIDE SEQUENCE</scope>
</reference>
<dbReference type="AlphaFoldDB" id="A0A644ZGB3"/>
<dbReference type="NCBIfam" id="TIGR00180">
    <property type="entry name" value="parB_part"/>
    <property type="match status" value="1"/>
</dbReference>
<dbReference type="Gene3D" id="3.90.1530.30">
    <property type="match status" value="1"/>
</dbReference>
<proteinExistence type="predicted"/>
<organism evidence="3">
    <name type="scientific">bioreactor metagenome</name>
    <dbReference type="NCBI Taxonomy" id="1076179"/>
    <lineage>
        <taxon>unclassified sequences</taxon>
        <taxon>metagenomes</taxon>
        <taxon>ecological metagenomes</taxon>
    </lineage>
</organism>
<dbReference type="GO" id="GO:0045881">
    <property type="term" value="P:positive regulation of sporulation resulting in formation of a cellular spore"/>
    <property type="evidence" value="ECO:0007669"/>
    <property type="project" value="TreeGrafter"/>
</dbReference>
<dbReference type="EMBL" id="VSSQ01008798">
    <property type="protein sequence ID" value="MPM39876.1"/>
    <property type="molecule type" value="Genomic_DNA"/>
</dbReference>
<dbReference type="InterPro" id="IPR041468">
    <property type="entry name" value="HTH_ParB/Spo0J"/>
</dbReference>
<name>A0A644ZGB3_9ZZZZ</name>
<dbReference type="PANTHER" id="PTHR33375:SF1">
    <property type="entry name" value="CHROMOSOME-PARTITIONING PROTEIN PARB-RELATED"/>
    <property type="match status" value="1"/>
</dbReference>
<evidence type="ECO:0000313" key="3">
    <source>
        <dbReference type="EMBL" id="MPM39876.1"/>
    </source>
</evidence>
<dbReference type="InterPro" id="IPR050336">
    <property type="entry name" value="Chromosome_partition/occlusion"/>
</dbReference>
<dbReference type="InterPro" id="IPR003115">
    <property type="entry name" value="ParB_N"/>
</dbReference>
<evidence type="ECO:0000259" key="2">
    <source>
        <dbReference type="SMART" id="SM00470"/>
    </source>
</evidence>
<dbReference type="GO" id="GO:0005694">
    <property type="term" value="C:chromosome"/>
    <property type="evidence" value="ECO:0007669"/>
    <property type="project" value="TreeGrafter"/>
</dbReference>
<dbReference type="InterPro" id="IPR004437">
    <property type="entry name" value="ParB/RepB/Spo0J"/>
</dbReference>
<sequence>MSESQSRKYEINKMHTIKVSDLNSNPEQPRKYFDENEIRALAANIEENGLLQNITFTCHEDKLIIISGERRVRAHIELGRETIEGKYVEGDLLTLALMENILRSDLTAIELAESVAALKHKKNCSNDDIAEMIGKKKSTTSEILKIASLPVEIRNDARAKPHMTRERLLKVARGKDIDVQNKVYAKLCHMLEKPENTPRKSSEKFQGTQKVGNRFVNAHIRKIEGMTAELNASHEKMLSKIKAELTNEEKQGLVTELKNMQVAIKAISDQYDSSVTAENPDKGPIYMDLADVLSDPNF</sequence>
<dbReference type="GO" id="GO:0003677">
    <property type="term" value="F:DNA binding"/>
    <property type="evidence" value="ECO:0007669"/>
    <property type="project" value="InterPro"/>
</dbReference>
<gene>
    <name evidence="3" type="primary">noc_29</name>
    <name evidence="3" type="ORF">SDC9_86512</name>
</gene>
<dbReference type="GO" id="GO:0007059">
    <property type="term" value="P:chromosome segregation"/>
    <property type="evidence" value="ECO:0007669"/>
    <property type="project" value="UniProtKB-KW"/>
</dbReference>
<accession>A0A644ZGB3</accession>
<evidence type="ECO:0000256" key="1">
    <source>
        <dbReference type="ARBA" id="ARBA00022829"/>
    </source>
</evidence>
<protein>
    <submittedName>
        <fullName evidence="3">Nucleoid occlusion protein</fullName>
    </submittedName>
</protein>
<dbReference type="SMART" id="SM00470">
    <property type="entry name" value="ParB"/>
    <property type="match status" value="1"/>
</dbReference>
<dbReference type="SUPFAM" id="SSF109709">
    <property type="entry name" value="KorB DNA-binding domain-like"/>
    <property type="match status" value="1"/>
</dbReference>
<dbReference type="Gene3D" id="1.10.10.2830">
    <property type="match status" value="1"/>
</dbReference>